<comment type="caution">
    <text evidence="1">The sequence shown here is derived from an EMBL/GenBank/DDBJ whole genome shotgun (WGS) entry which is preliminary data.</text>
</comment>
<protein>
    <recommendedName>
        <fullName evidence="3">F-box protein</fullName>
    </recommendedName>
</protein>
<reference evidence="1 2" key="1">
    <citation type="journal article" date="2024" name="Plant J.">
        <title>Genome sequences and population genomics reveal climatic adaptation and genomic divergence between two closely related sweetgum species.</title>
        <authorList>
            <person name="Xu W.Q."/>
            <person name="Ren C.Q."/>
            <person name="Zhang X.Y."/>
            <person name="Comes H.P."/>
            <person name="Liu X.H."/>
            <person name="Li Y.G."/>
            <person name="Kettle C.J."/>
            <person name="Jalonen R."/>
            <person name="Gaisberger H."/>
            <person name="Ma Y.Z."/>
            <person name="Qiu Y.X."/>
        </authorList>
    </citation>
    <scope>NUCLEOTIDE SEQUENCE [LARGE SCALE GENOMIC DNA]</scope>
    <source>
        <strain evidence="1">Hangzhou</strain>
    </source>
</reference>
<sequence length="93" mass="10501">MELPEGLVLEYRSELWITEFRGSLSVFTVSREGKPCSVWVMREYRIAASWSELFIIDLEGRVGKIISKNNEVLVATKKLSTSTKTGKLGFLSS</sequence>
<keyword evidence="2" id="KW-1185">Reference proteome</keyword>
<dbReference type="Proteomes" id="UP001415857">
    <property type="component" value="Unassembled WGS sequence"/>
</dbReference>
<proteinExistence type="predicted"/>
<accession>A0AAP0RYA5</accession>
<evidence type="ECO:0000313" key="1">
    <source>
        <dbReference type="EMBL" id="KAK9284341.1"/>
    </source>
</evidence>
<evidence type="ECO:0008006" key="3">
    <source>
        <dbReference type="Google" id="ProtNLM"/>
    </source>
</evidence>
<dbReference type="EMBL" id="JBBPBK010000005">
    <property type="protein sequence ID" value="KAK9284341.1"/>
    <property type="molecule type" value="Genomic_DNA"/>
</dbReference>
<evidence type="ECO:0000313" key="2">
    <source>
        <dbReference type="Proteomes" id="UP001415857"/>
    </source>
</evidence>
<organism evidence="1 2">
    <name type="scientific">Liquidambar formosana</name>
    <name type="common">Formosan gum</name>
    <dbReference type="NCBI Taxonomy" id="63359"/>
    <lineage>
        <taxon>Eukaryota</taxon>
        <taxon>Viridiplantae</taxon>
        <taxon>Streptophyta</taxon>
        <taxon>Embryophyta</taxon>
        <taxon>Tracheophyta</taxon>
        <taxon>Spermatophyta</taxon>
        <taxon>Magnoliopsida</taxon>
        <taxon>eudicotyledons</taxon>
        <taxon>Gunneridae</taxon>
        <taxon>Pentapetalae</taxon>
        <taxon>Saxifragales</taxon>
        <taxon>Altingiaceae</taxon>
        <taxon>Liquidambar</taxon>
    </lineage>
</organism>
<name>A0AAP0RYA5_LIQFO</name>
<gene>
    <name evidence="1" type="ORF">L1049_023512</name>
</gene>
<dbReference type="AlphaFoldDB" id="A0AAP0RYA5"/>